<reference evidence="9 10" key="1">
    <citation type="submission" date="2019-09" db="EMBL/GenBank/DDBJ databases">
        <title>YIM 132180 draft genome.</title>
        <authorList>
            <person name="Zhang K."/>
        </authorList>
    </citation>
    <scope>NUCLEOTIDE SEQUENCE [LARGE SCALE GENOMIC DNA]</scope>
    <source>
        <strain evidence="9 10">YIM 132180</strain>
    </source>
</reference>
<keyword evidence="10" id="KW-1185">Reference proteome</keyword>
<dbReference type="GO" id="GO:0046872">
    <property type="term" value="F:metal ion binding"/>
    <property type="evidence" value="ECO:0007669"/>
    <property type="project" value="UniProtKB-KW"/>
</dbReference>
<evidence type="ECO:0000256" key="4">
    <source>
        <dbReference type="ARBA" id="ARBA00023002"/>
    </source>
</evidence>
<keyword evidence="6" id="KW-0411">Iron-sulfur</keyword>
<keyword evidence="4" id="KW-0560">Oxidoreductase</keyword>
<keyword evidence="2" id="KW-0001">2Fe-2S</keyword>
<dbReference type="NCBIfam" id="NF041259">
    <property type="entry name" value="mono_DmmA_fam"/>
    <property type="match status" value="1"/>
</dbReference>
<dbReference type="Pfam" id="PF22289">
    <property type="entry name" value="DmmA-like_C"/>
    <property type="match status" value="1"/>
</dbReference>
<dbReference type="Proteomes" id="UP000432089">
    <property type="component" value="Unassembled WGS sequence"/>
</dbReference>
<dbReference type="Pfam" id="PF22290">
    <property type="entry name" value="DmmA-like_N"/>
    <property type="match status" value="1"/>
</dbReference>
<organism evidence="9 10">
    <name type="scientific">Plantimonas leprariae</name>
    <dbReference type="NCBI Taxonomy" id="2615207"/>
    <lineage>
        <taxon>Bacteria</taxon>
        <taxon>Pseudomonadati</taxon>
        <taxon>Pseudomonadota</taxon>
        <taxon>Alphaproteobacteria</taxon>
        <taxon>Hyphomicrobiales</taxon>
        <taxon>Aurantimonadaceae</taxon>
        <taxon>Plantimonas</taxon>
    </lineage>
</organism>
<dbReference type="AlphaFoldDB" id="A0A7V7TYG5"/>
<evidence type="ECO:0000256" key="1">
    <source>
        <dbReference type="ARBA" id="ARBA00022630"/>
    </source>
</evidence>
<dbReference type="InterPro" id="IPR054582">
    <property type="entry name" value="DmmA-like_N"/>
</dbReference>
<feature type="domain" description="Dimethylamine monooxygenase subunit DmmA-like N-terminal" evidence="8">
    <location>
        <begin position="5"/>
        <end position="126"/>
    </location>
</feature>
<evidence type="ECO:0000256" key="3">
    <source>
        <dbReference type="ARBA" id="ARBA00022723"/>
    </source>
</evidence>
<keyword evidence="3" id="KW-0479">Metal-binding</keyword>
<dbReference type="EMBL" id="VZDO01000001">
    <property type="protein sequence ID" value="KAB0682741.1"/>
    <property type="molecule type" value="Genomic_DNA"/>
</dbReference>
<accession>A0A7V7TYG5</accession>
<sequence length="198" mass="20883">MQLSDIKSRPIYDALRPDRNAKRHIAAAEGEGALGIEAAFADDADVLGRTTIIYTPGASASHGDRLAALRADALHVLPSTETALTRLAGLLAASRMGTRLYVAGSEDFIGQVRALAAASGLDADAVHCEHRGSLARRVQCVHCKGFISDVTASPVPCAHCGNLLLVRDHYSRRLGAFMGVSVNAEAPDEVPAAEEFQP</sequence>
<evidence type="ECO:0000259" key="8">
    <source>
        <dbReference type="Pfam" id="PF22290"/>
    </source>
</evidence>
<dbReference type="GO" id="GO:0051537">
    <property type="term" value="F:2 iron, 2 sulfur cluster binding"/>
    <property type="evidence" value="ECO:0007669"/>
    <property type="project" value="UniProtKB-KW"/>
</dbReference>
<comment type="caution">
    <text evidence="9">The sequence shown here is derived from an EMBL/GenBank/DDBJ whole genome shotgun (WGS) entry which is preliminary data.</text>
</comment>
<keyword evidence="5" id="KW-0408">Iron</keyword>
<evidence type="ECO:0000256" key="5">
    <source>
        <dbReference type="ARBA" id="ARBA00023004"/>
    </source>
</evidence>
<proteinExistence type="predicted"/>
<keyword evidence="1" id="KW-0285">Flavoprotein</keyword>
<evidence type="ECO:0000313" key="9">
    <source>
        <dbReference type="EMBL" id="KAB0682741.1"/>
    </source>
</evidence>
<evidence type="ECO:0000256" key="6">
    <source>
        <dbReference type="ARBA" id="ARBA00023014"/>
    </source>
</evidence>
<evidence type="ECO:0000256" key="2">
    <source>
        <dbReference type="ARBA" id="ARBA00022714"/>
    </source>
</evidence>
<evidence type="ECO:0000259" key="7">
    <source>
        <dbReference type="Pfam" id="PF22289"/>
    </source>
</evidence>
<dbReference type="GO" id="GO:0016491">
    <property type="term" value="F:oxidoreductase activity"/>
    <property type="evidence" value="ECO:0007669"/>
    <property type="project" value="UniProtKB-KW"/>
</dbReference>
<dbReference type="RefSeq" id="WP_150967712.1">
    <property type="nucleotide sequence ID" value="NZ_VZDO01000001.1"/>
</dbReference>
<gene>
    <name evidence="9" type="ORF">F6X38_01265</name>
</gene>
<protein>
    <submittedName>
        <fullName evidence="9">Uncharacterized protein</fullName>
    </submittedName>
</protein>
<feature type="domain" description="Dimethylamine monooxygenase subunit DmmA-like C-terminal" evidence="7">
    <location>
        <begin position="137"/>
        <end position="180"/>
    </location>
</feature>
<evidence type="ECO:0000313" key="10">
    <source>
        <dbReference type="Proteomes" id="UP000432089"/>
    </source>
</evidence>
<name>A0A7V7TYG5_9HYPH</name>
<dbReference type="InterPro" id="IPR048037">
    <property type="entry name" value="DmmA-like_C"/>
</dbReference>